<name>A0A0D9XY43_9ORYZ</name>
<dbReference type="Pfam" id="PF00891">
    <property type="entry name" value="Methyltransf_2"/>
    <property type="match status" value="1"/>
</dbReference>
<accession>A0A0D9XY43</accession>
<feature type="region of interest" description="Disordered" evidence="4">
    <location>
        <begin position="1"/>
        <end position="38"/>
    </location>
</feature>
<dbReference type="AlphaFoldDB" id="A0A0D9XY43"/>
<dbReference type="InterPro" id="IPR016461">
    <property type="entry name" value="COMT-like"/>
</dbReference>
<evidence type="ECO:0000256" key="1">
    <source>
        <dbReference type="ARBA" id="ARBA00022603"/>
    </source>
</evidence>
<reference evidence="6" key="3">
    <citation type="submission" date="2015-04" db="UniProtKB">
        <authorList>
            <consortium name="EnsemblPlants"/>
        </authorList>
    </citation>
    <scope>IDENTIFICATION</scope>
</reference>
<protein>
    <recommendedName>
        <fullName evidence="5">O-methyltransferase C-terminal domain-containing protein</fullName>
    </recommendedName>
</protein>
<sequence>MDAGDQINPQRSKSGSAGEARPRRIGESPSQSPLMNLGTERGDMYCLKEAVSEGRTALDKAYGMPMFQYLGKAPNEASNTLFNQAMSSHSVIIVQLITYQRENKYILYVNVQWILHLWGDEECLKILKKCYEALPEKKGKVTVVEQVLLVSPVATPAAQGTFRLDVVMLNSCSIASPVARRGRRGSSPISSPRPGFSGECKATYILTV</sequence>
<dbReference type="InterPro" id="IPR001077">
    <property type="entry name" value="COMT_C"/>
</dbReference>
<dbReference type="HOGENOM" id="CLU_1322610_0_0_1"/>
<dbReference type="InterPro" id="IPR029063">
    <property type="entry name" value="SAM-dependent_MTases_sf"/>
</dbReference>
<keyword evidence="3" id="KW-0949">S-adenosyl-L-methionine</keyword>
<organism evidence="6 7">
    <name type="scientific">Leersia perrieri</name>
    <dbReference type="NCBI Taxonomy" id="77586"/>
    <lineage>
        <taxon>Eukaryota</taxon>
        <taxon>Viridiplantae</taxon>
        <taxon>Streptophyta</taxon>
        <taxon>Embryophyta</taxon>
        <taxon>Tracheophyta</taxon>
        <taxon>Spermatophyta</taxon>
        <taxon>Magnoliopsida</taxon>
        <taxon>Liliopsida</taxon>
        <taxon>Poales</taxon>
        <taxon>Poaceae</taxon>
        <taxon>BOP clade</taxon>
        <taxon>Oryzoideae</taxon>
        <taxon>Oryzeae</taxon>
        <taxon>Oryzinae</taxon>
        <taxon>Leersia</taxon>
    </lineage>
</organism>
<dbReference type="EnsemblPlants" id="LPERR12G06260.1">
    <property type="protein sequence ID" value="LPERR12G06260.1"/>
    <property type="gene ID" value="LPERR12G06260"/>
</dbReference>
<keyword evidence="2" id="KW-0808">Transferase</keyword>
<feature type="domain" description="O-methyltransferase C-terminal" evidence="5">
    <location>
        <begin position="111"/>
        <end position="169"/>
    </location>
</feature>
<dbReference type="SUPFAM" id="SSF53335">
    <property type="entry name" value="S-adenosyl-L-methionine-dependent methyltransferases"/>
    <property type="match status" value="1"/>
</dbReference>
<evidence type="ECO:0000313" key="7">
    <source>
        <dbReference type="Proteomes" id="UP000032180"/>
    </source>
</evidence>
<dbReference type="Gene3D" id="3.40.50.150">
    <property type="entry name" value="Vaccinia Virus protein VP39"/>
    <property type="match status" value="2"/>
</dbReference>
<evidence type="ECO:0000259" key="5">
    <source>
        <dbReference type="Pfam" id="PF00891"/>
    </source>
</evidence>
<dbReference type="STRING" id="77586.A0A0D9XY43"/>
<proteinExistence type="predicted"/>
<evidence type="ECO:0000256" key="2">
    <source>
        <dbReference type="ARBA" id="ARBA00022679"/>
    </source>
</evidence>
<keyword evidence="1" id="KW-0489">Methyltransferase</keyword>
<evidence type="ECO:0000313" key="6">
    <source>
        <dbReference type="EnsemblPlants" id="LPERR12G06260.1"/>
    </source>
</evidence>
<keyword evidence="7" id="KW-1185">Reference proteome</keyword>
<dbReference type="GO" id="GO:0008171">
    <property type="term" value="F:O-methyltransferase activity"/>
    <property type="evidence" value="ECO:0007669"/>
    <property type="project" value="InterPro"/>
</dbReference>
<dbReference type="eggNOG" id="KOG3178">
    <property type="taxonomic scope" value="Eukaryota"/>
</dbReference>
<evidence type="ECO:0000256" key="4">
    <source>
        <dbReference type="SAM" id="MobiDB-lite"/>
    </source>
</evidence>
<dbReference type="Gramene" id="LPERR12G06260.1">
    <property type="protein sequence ID" value="LPERR12G06260.1"/>
    <property type="gene ID" value="LPERR12G06260"/>
</dbReference>
<reference evidence="6 7" key="1">
    <citation type="submission" date="2012-08" db="EMBL/GenBank/DDBJ databases">
        <title>Oryza genome evolution.</title>
        <authorList>
            <person name="Wing R.A."/>
        </authorList>
    </citation>
    <scope>NUCLEOTIDE SEQUENCE</scope>
</reference>
<evidence type="ECO:0000256" key="3">
    <source>
        <dbReference type="ARBA" id="ARBA00022691"/>
    </source>
</evidence>
<dbReference type="Proteomes" id="UP000032180">
    <property type="component" value="Chromosome 12"/>
</dbReference>
<dbReference type="PANTHER" id="PTHR11746">
    <property type="entry name" value="O-METHYLTRANSFERASE"/>
    <property type="match status" value="1"/>
</dbReference>
<dbReference type="GO" id="GO:0032259">
    <property type="term" value="P:methylation"/>
    <property type="evidence" value="ECO:0007669"/>
    <property type="project" value="UniProtKB-KW"/>
</dbReference>
<reference evidence="7" key="2">
    <citation type="submission" date="2013-12" db="EMBL/GenBank/DDBJ databases">
        <authorList>
            <person name="Yu Y."/>
            <person name="Lee S."/>
            <person name="de Baynast K."/>
            <person name="Wissotski M."/>
            <person name="Liu L."/>
            <person name="Talag J."/>
            <person name="Goicoechea J."/>
            <person name="Angelova A."/>
            <person name="Jetty R."/>
            <person name="Kudrna D."/>
            <person name="Golser W."/>
            <person name="Rivera L."/>
            <person name="Zhang J."/>
            <person name="Wing R."/>
        </authorList>
    </citation>
    <scope>NUCLEOTIDE SEQUENCE</scope>
</reference>